<accession>A0ABQ4YUH9</accession>
<proteinExistence type="predicted"/>
<feature type="region of interest" description="Disordered" evidence="1">
    <location>
        <begin position="224"/>
        <end position="276"/>
    </location>
</feature>
<name>A0ABQ4YUH9_9ASTR</name>
<keyword evidence="2" id="KW-0472">Membrane</keyword>
<feature type="region of interest" description="Disordered" evidence="1">
    <location>
        <begin position="291"/>
        <end position="327"/>
    </location>
</feature>
<reference evidence="3" key="1">
    <citation type="journal article" date="2022" name="Int. J. Mol. Sci.">
        <title>Draft Genome of Tanacetum Coccineum: Genomic Comparison of Closely Related Tanacetum-Family Plants.</title>
        <authorList>
            <person name="Yamashiro T."/>
            <person name="Shiraishi A."/>
            <person name="Nakayama K."/>
            <person name="Satake H."/>
        </authorList>
    </citation>
    <scope>NUCLEOTIDE SEQUENCE</scope>
</reference>
<reference evidence="3" key="2">
    <citation type="submission" date="2022-01" db="EMBL/GenBank/DDBJ databases">
        <authorList>
            <person name="Yamashiro T."/>
            <person name="Shiraishi A."/>
            <person name="Satake H."/>
            <person name="Nakayama K."/>
        </authorList>
    </citation>
    <scope>NUCLEOTIDE SEQUENCE</scope>
</reference>
<sequence>MSKNDMKNRICTLSKKDLKDLVKTYRIPLDLHSRLPDPGFTMDCLPGDAIGIYSEFLWFFGVCIPFSTFLLSILKYFKVHISQLAPLDRKAILDYLTWRHFCSCVSNDLPIDGYDRNAVERLCARLICLLEMREEVLVRSGLSSVWFNKECDLVFRRIDDNAEMCIYDFMTLPSWSDAKVAEESHHLSLPLLERVPSHTTAPAAEGAIILLPTPDEIAASLPDSRLAKKSKGPSQAGVRSTLDTTHEPSQPSKKSKLKKKASEAGSNVPELDQVEGVDEAELADFCAEIEGSLERDEGAPSSIAVVSDSEPSYYGTSAPASTSGRSLSLGGAVVSGHAGKSGAEVMRRQLDPLDSLARSALARDVEYDQIPDDDFGTATRSEEIDLTLFPLAPGRYHMPYPDPYDLNSVIPLVVSCWAHLQEKLDQGKGMCLTEDLTRIDAKLSEQALTVRDLQNELSLERYVEKVRGLQDAPIALITIIHS</sequence>
<keyword evidence="2" id="KW-1133">Transmembrane helix</keyword>
<feature type="transmembrane region" description="Helical" evidence="2">
    <location>
        <begin position="56"/>
        <end position="77"/>
    </location>
</feature>
<feature type="compositionally biased region" description="Polar residues" evidence="1">
    <location>
        <begin position="237"/>
        <end position="251"/>
    </location>
</feature>
<protein>
    <recommendedName>
        <fullName evidence="5">Aminotransferase-like plant mobile domain-containing protein</fullName>
    </recommendedName>
</protein>
<dbReference type="Proteomes" id="UP001151760">
    <property type="component" value="Unassembled WGS sequence"/>
</dbReference>
<organism evidence="3 4">
    <name type="scientific">Tanacetum coccineum</name>
    <dbReference type="NCBI Taxonomy" id="301880"/>
    <lineage>
        <taxon>Eukaryota</taxon>
        <taxon>Viridiplantae</taxon>
        <taxon>Streptophyta</taxon>
        <taxon>Embryophyta</taxon>
        <taxon>Tracheophyta</taxon>
        <taxon>Spermatophyta</taxon>
        <taxon>Magnoliopsida</taxon>
        <taxon>eudicotyledons</taxon>
        <taxon>Gunneridae</taxon>
        <taxon>Pentapetalae</taxon>
        <taxon>asterids</taxon>
        <taxon>campanulids</taxon>
        <taxon>Asterales</taxon>
        <taxon>Asteraceae</taxon>
        <taxon>Asteroideae</taxon>
        <taxon>Anthemideae</taxon>
        <taxon>Anthemidinae</taxon>
        <taxon>Tanacetum</taxon>
    </lineage>
</organism>
<evidence type="ECO:0000313" key="3">
    <source>
        <dbReference type="EMBL" id="GJS80532.1"/>
    </source>
</evidence>
<gene>
    <name evidence="3" type="ORF">Tco_0730413</name>
</gene>
<comment type="caution">
    <text evidence="3">The sequence shown here is derived from an EMBL/GenBank/DDBJ whole genome shotgun (WGS) entry which is preliminary data.</text>
</comment>
<evidence type="ECO:0000313" key="4">
    <source>
        <dbReference type="Proteomes" id="UP001151760"/>
    </source>
</evidence>
<evidence type="ECO:0000256" key="2">
    <source>
        <dbReference type="SAM" id="Phobius"/>
    </source>
</evidence>
<keyword evidence="2" id="KW-0812">Transmembrane</keyword>
<dbReference type="EMBL" id="BQNB010010678">
    <property type="protein sequence ID" value="GJS80532.1"/>
    <property type="molecule type" value="Genomic_DNA"/>
</dbReference>
<feature type="compositionally biased region" description="Polar residues" evidence="1">
    <location>
        <begin position="314"/>
        <end position="326"/>
    </location>
</feature>
<evidence type="ECO:0000256" key="1">
    <source>
        <dbReference type="SAM" id="MobiDB-lite"/>
    </source>
</evidence>
<evidence type="ECO:0008006" key="5">
    <source>
        <dbReference type="Google" id="ProtNLM"/>
    </source>
</evidence>
<keyword evidence="4" id="KW-1185">Reference proteome</keyword>